<dbReference type="EMBL" id="MN735221">
    <property type="protein sequence ID" value="QOI14059.1"/>
    <property type="molecule type" value="Genomic_DNA"/>
</dbReference>
<feature type="transmembrane region" description="Helical" evidence="6 8">
    <location>
        <begin position="260"/>
        <end position="284"/>
    </location>
</feature>
<comment type="subunit">
    <text evidence="6 8">NDH is composed of at least 16 different subunits, 5 of which are encoded in the nucleus.</text>
</comment>
<keyword evidence="3 6" id="KW-0812">Transmembrane</keyword>
<dbReference type="GO" id="GO:0016655">
    <property type="term" value="F:oxidoreductase activity, acting on NAD(P)H, quinone or similar compound as acceptor"/>
    <property type="evidence" value="ECO:0007669"/>
    <property type="project" value="UniProtKB-UniRule"/>
</dbReference>
<keyword evidence="6 7" id="KW-0520">NAD</keyword>
<evidence type="ECO:0000256" key="4">
    <source>
        <dbReference type="ARBA" id="ARBA00022989"/>
    </source>
</evidence>
<keyword evidence="6 8" id="KW-0874">Quinone</keyword>
<protein>
    <recommendedName>
        <fullName evidence="6">NAD(P)H-quinone oxidoreductase subunit 1, chloroplastic</fullName>
        <ecNumber evidence="6">7.1.1.-</ecNumber>
    </recommendedName>
    <alternativeName>
        <fullName evidence="6">NAD(P)H dehydrogenase subunit 1</fullName>
        <shortName evidence="6">NDH subunit 1</shortName>
    </alternativeName>
    <alternativeName>
        <fullName evidence="6">NADH-plastoquinone oxidoreductase subunit 1</fullName>
    </alternativeName>
</protein>
<dbReference type="PANTHER" id="PTHR11432:SF3">
    <property type="entry name" value="NADH-UBIQUINONE OXIDOREDUCTASE CHAIN 1"/>
    <property type="match status" value="1"/>
</dbReference>
<dbReference type="AlphaFoldDB" id="A0A7L8Y4B1"/>
<dbReference type="GO" id="GO:0005886">
    <property type="term" value="C:plasma membrane"/>
    <property type="evidence" value="ECO:0007669"/>
    <property type="project" value="UniProtKB-SubCell"/>
</dbReference>
<evidence type="ECO:0000256" key="7">
    <source>
        <dbReference type="RuleBase" id="RU000471"/>
    </source>
</evidence>
<reference evidence="9" key="2">
    <citation type="journal article" date="2020" name="Mitochondrial DNA Part B Resour">
        <title>The complete chloroplast genome of Mahonia oiwakensis (Berberidaceae), a traditional Chinese medicinal plant.</title>
        <authorList>
            <person name="Xiao Q."/>
            <person name="Feng T."/>
            <person name="Yu Y."/>
        </authorList>
    </citation>
    <scope>NUCLEOTIDE SEQUENCE</scope>
</reference>
<dbReference type="NCBIfam" id="NF004741">
    <property type="entry name" value="PRK06076.1-2"/>
    <property type="match status" value="1"/>
</dbReference>
<dbReference type="GeneID" id="63348471"/>
<dbReference type="InterPro" id="IPR001694">
    <property type="entry name" value="NADH_UbQ_OxRdtase_su1/FPO"/>
</dbReference>
<organism evidence="9">
    <name type="scientific">Berberis oiwakensis</name>
    <dbReference type="NCBI Taxonomy" id="1615733"/>
    <lineage>
        <taxon>Eukaryota</taxon>
        <taxon>Viridiplantae</taxon>
        <taxon>Streptophyta</taxon>
        <taxon>Embryophyta</taxon>
        <taxon>Tracheophyta</taxon>
        <taxon>Spermatophyta</taxon>
        <taxon>Magnoliopsida</taxon>
        <taxon>Ranunculales</taxon>
        <taxon>Berberidaceae</taxon>
        <taxon>Berberidoideae</taxon>
        <taxon>Berberideae</taxon>
        <taxon>Berberis</taxon>
    </lineage>
</organism>
<accession>A0A7L8Y4B1</accession>
<feature type="transmembrane region" description="Helical" evidence="6 8">
    <location>
        <begin position="96"/>
        <end position="117"/>
    </location>
</feature>
<evidence type="ECO:0000256" key="6">
    <source>
        <dbReference type="HAMAP-Rule" id="MF_01350"/>
    </source>
</evidence>
<evidence type="ECO:0000256" key="8">
    <source>
        <dbReference type="RuleBase" id="RU000474"/>
    </source>
</evidence>
<dbReference type="GO" id="GO:0019684">
    <property type="term" value="P:photosynthesis, light reaction"/>
    <property type="evidence" value="ECO:0007669"/>
    <property type="project" value="UniProtKB-UniRule"/>
</dbReference>
<keyword evidence="6 8" id="KW-1278">Translocase</keyword>
<dbReference type="GO" id="GO:0009060">
    <property type="term" value="P:aerobic respiration"/>
    <property type="evidence" value="ECO:0007669"/>
    <property type="project" value="TreeGrafter"/>
</dbReference>
<comment type="similarity">
    <text evidence="2 6 7">Belongs to the complex I subunit 1 family.</text>
</comment>
<dbReference type="EC" id="7.1.1.-" evidence="6"/>
<keyword evidence="4 6" id="KW-1133">Transmembrane helix</keyword>
<evidence type="ECO:0000256" key="3">
    <source>
        <dbReference type="ARBA" id="ARBA00022692"/>
    </source>
</evidence>
<keyword evidence="6 8" id="KW-0521">NADP</keyword>
<dbReference type="Pfam" id="PF00146">
    <property type="entry name" value="NADHdh"/>
    <property type="match status" value="1"/>
</dbReference>
<comment type="catalytic activity">
    <reaction evidence="6 8">
        <text>a plastoquinone + NADH + (n+1) H(+)(in) = a plastoquinol + NAD(+) + n H(+)(out)</text>
        <dbReference type="Rhea" id="RHEA:42608"/>
        <dbReference type="Rhea" id="RHEA-COMP:9561"/>
        <dbReference type="Rhea" id="RHEA-COMP:9562"/>
        <dbReference type="ChEBI" id="CHEBI:15378"/>
        <dbReference type="ChEBI" id="CHEBI:17757"/>
        <dbReference type="ChEBI" id="CHEBI:57540"/>
        <dbReference type="ChEBI" id="CHEBI:57945"/>
        <dbReference type="ChEBI" id="CHEBI:62192"/>
    </reaction>
</comment>
<dbReference type="GO" id="GO:0048038">
    <property type="term" value="F:quinone binding"/>
    <property type="evidence" value="ECO:0007669"/>
    <property type="project" value="UniProtKB-UniRule"/>
</dbReference>
<comment type="subcellular location">
    <subcellularLocation>
        <location evidence="7">Cell membrane</location>
        <topology evidence="7">Multi-pass membrane protein</topology>
    </subcellularLocation>
    <subcellularLocation>
        <location evidence="1">Membrane</location>
        <topology evidence="1">Multi-pass membrane protein</topology>
    </subcellularLocation>
    <subcellularLocation>
        <location evidence="6 8">Plastid</location>
        <location evidence="6 8">Chloroplast thylakoid membrane</location>
        <topology evidence="6 8">Multi-pass membrane protein</topology>
    </subcellularLocation>
</comment>
<evidence type="ECO:0000313" key="9">
    <source>
        <dbReference type="EMBL" id="QOI14059.1"/>
    </source>
</evidence>
<evidence type="ECO:0000256" key="5">
    <source>
        <dbReference type="ARBA" id="ARBA00023136"/>
    </source>
</evidence>
<gene>
    <name evidence="6 9" type="primary">ndhA</name>
</gene>
<comment type="caution">
    <text evidence="8">Lacks conserved residue(s) required for the propagation of feature annotation.</text>
</comment>
<dbReference type="PROSITE" id="PS00667">
    <property type="entry name" value="COMPLEX1_ND1_1"/>
    <property type="match status" value="1"/>
</dbReference>
<feature type="transmembrane region" description="Helical" evidence="6 8">
    <location>
        <begin position="304"/>
        <end position="327"/>
    </location>
</feature>
<proteinExistence type="inferred from homology"/>
<comment type="function">
    <text evidence="6">NDH shuttles electrons from NAD(P)H:plastoquinone, via FMN and iron-sulfur (Fe-S) centers, to quinones in the photosynthetic chain and possibly in a chloroplast respiratory chain. The immediate electron acceptor for the enzyme in this species is believed to be plastoquinone. Couples the redox reaction to proton translocation, and thus conserves the redox energy in a proton gradient.</text>
</comment>
<dbReference type="GO" id="GO:0009535">
    <property type="term" value="C:chloroplast thylakoid membrane"/>
    <property type="evidence" value="ECO:0007669"/>
    <property type="project" value="UniProtKB-SubCell"/>
</dbReference>
<keyword evidence="5 6" id="KW-0472">Membrane</keyword>
<dbReference type="GO" id="GO:0003954">
    <property type="term" value="F:NADH dehydrogenase activity"/>
    <property type="evidence" value="ECO:0007669"/>
    <property type="project" value="TreeGrafter"/>
</dbReference>
<keyword evidence="8 9" id="KW-0150">Chloroplast</keyword>
<keyword evidence="6 8" id="KW-0793">Thylakoid</keyword>
<dbReference type="InterPro" id="IPR018086">
    <property type="entry name" value="NADH_UbQ_OxRdtase_su1_CS"/>
</dbReference>
<feature type="transmembrane region" description="Helical" evidence="6 8">
    <location>
        <begin position="24"/>
        <end position="51"/>
    </location>
</feature>
<dbReference type="RefSeq" id="YP_010015074.1">
    <property type="nucleotide sequence ID" value="NC_053535.1"/>
</dbReference>
<reference evidence="9" key="1">
    <citation type="submission" date="2019-11" db="EMBL/GenBank/DDBJ databases">
        <authorList>
            <person name="Xiao Q.-Y."/>
        </authorList>
    </citation>
    <scope>NUCLEOTIDE SEQUENCE</scope>
</reference>
<keyword evidence="6 8" id="KW-0618">Plastoquinone</keyword>
<feature type="transmembrane region" description="Helical" evidence="6 8">
    <location>
        <begin position="123"/>
        <end position="148"/>
    </location>
</feature>
<keyword evidence="8 9" id="KW-0934">Plastid</keyword>
<dbReference type="HAMAP" id="MF_01350">
    <property type="entry name" value="NDH1_NuoH"/>
    <property type="match status" value="1"/>
</dbReference>
<sequence>MIIDTTKVQQAINSFSRSESLKEVYGLIGLLVPIFTPLSGILIGVLVIVWLERQISAGIQQRIGPEYAGPWGILQALADGTKLLFKEDLLPSRGDIRLFSIGPSIAVISILLSYSVIPFGYHLVLADLSIGVFLWIAISSIAPIGLLMSGYGSNNKYSFLGGLRAAAQSISYEIPLTPCVLSISLRAIRLSNSSSTVDIVEAQSKYGFWGWNLWRQPIGFMVFLISSLAECERLPFDLPEAEEELVAGYQTEYSGIKFGLFYVTSYLNLLVSSLFVTVLYLGGWNLSIPYIFMPDLWGINEVRGVFETTIGLFITLAKAFLFLFIPITTRWTLPRMRMDQLLNLGWKFLLPVSLGNLLLTTSSQLLSL</sequence>
<geneLocation type="chloroplast" evidence="9"/>
<name>A0A7L8Y4B1_9MAGN</name>
<dbReference type="PANTHER" id="PTHR11432">
    <property type="entry name" value="NADH DEHYDROGENASE SUBUNIT 1"/>
    <property type="match status" value="1"/>
</dbReference>
<evidence type="ECO:0000256" key="2">
    <source>
        <dbReference type="ARBA" id="ARBA00010535"/>
    </source>
</evidence>
<evidence type="ECO:0000256" key="1">
    <source>
        <dbReference type="ARBA" id="ARBA00004141"/>
    </source>
</evidence>
<comment type="catalytic activity">
    <reaction evidence="6 8">
        <text>a plastoquinone + NADPH + (n+1) H(+)(in) = a plastoquinol + NADP(+) + n H(+)(out)</text>
        <dbReference type="Rhea" id="RHEA:42612"/>
        <dbReference type="Rhea" id="RHEA-COMP:9561"/>
        <dbReference type="Rhea" id="RHEA-COMP:9562"/>
        <dbReference type="ChEBI" id="CHEBI:15378"/>
        <dbReference type="ChEBI" id="CHEBI:17757"/>
        <dbReference type="ChEBI" id="CHEBI:57783"/>
        <dbReference type="ChEBI" id="CHEBI:58349"/>
        <dbReference type="ChEBI" id="CHEBI:62192"/>
    </reaction>
</comment>
<dbReference type="PROSITE" id="PS00668">
    <property type="entry name" value="COMPLEX1_ND1_2"/>
    <property type="match status" value="1"/>
</dbReference>